<evidence type="ECO:0000256" key="3">
    <source>
        <dbReference type="ARBA" id="ARBA00022989"/>
    </source>
</evidence>
<dbReference type="PROSITE" id="PS52015">
    <property type="entry name" value="TONB_CTD"/>
    <property type="match status" value="1"/>
</dbReference>
<evidence type="ECO:0000256" key="5">
    <source>
        <dbReference type="SAM" id="MobiDB-lite"/>
    </source>
</evidence>
<keyword evidence="8" id="KW-1185">Reference proteome</keyword>
<dbReference type="Pfam" id="PF13103">
    <property type="entry name" value="TonB_2"/>
    <property type="match status" value="1"/>
</dbReference>
<comment type="caution">
    <text evidence="7">The sequence shown here is derived from an EMBL/GenBank/DDBJ whole genome shotgun (WGS) entry which is preliminary data.</text>
</comment>
<reference evidence="7 8" key="1">
    <citation type="submission" date="2021-05" db="EMBL/GenBank/DDBJ databases">
        <title>Culturable bacteria isolated from Daya Bay.</title>
        <authorList>
            <person name="Zheng W."/>
            <person name="Yu S."/>
            <person name="Huang Y."/>
        </authorList>
    </citation>
    <scope>NUCLEOTIDE SEQUENCE [LARGE SCALE GENOMIC DNA]</scope>
    <source>
        <strain evidence="7 8">DP4N28-5</strain>
    </source>
</reference>
<evidence type="ECO:0000313" key="7">
    <source>
        <dbReference type="EMBL" id="MBV7378003.1"/>
    </source>
</evidence>
<dbReference type="InterPro" id="IPR006260">
    <property type="entry name" value="TonB/TolA_C"/>
</dbReference>
<feature type="compositionally biased region" description="Pro residues" evidence="5">
    <location>
        <begin position="117"/>
        <end position="142"/>
    </location>
</feature>
<keyword evidence="3" id="KW-1133">Transmembrane helix</keyword>
<feature type="compositionally biased region" description="Low complexity" evidence="5">
    <location>
        <begin position="159"/>
        <end position="175"/>
    </location>
</feature>
<evidence type="ECO:0000259" key="6">
    <source>
        <dbReference type="PROSITE" id="PS52015"/>
    </source>
</evidence>
<name>A0ABS6SZQ6_9RHOB</name>
<gene>
    <name evidence="7" type="ORF">KJP28_03630</name>
</gene>
<accession>A0ABS6SZQ6</accession>
<evidence type="ECO:0000256" key="1">
    <source>
        <dbReference type="ARBA" id="ARBA00004167"/>
    </source>
</evidence>
<protein>
    <submittedName>
        <fullName evidence="7">TonB family protein</fullName>
    </submittedName>
</protein>
<evidence type="ECO:0000313" key="8">
    <source>
        <dbReference type="Proteomes" id="UP000756530"/>
    </source>
</evidence>
<keyword evidence="4" id="KW-0472">Membrane</keyword>
<organism evidence="7 8">
    <name type="scientific">Maritimibacter dapengensis</name>
    <dbReference type="NCBI Taxonomy" id="2836868"/>
    <lineage>
        <taxon>Bacteria</taxon>
        <taxon>Pseudomonadati</taxon>
        <taxon>Pseudomonadota</taxon>
        <taxon>Alphaproteobacteria</taxon>
        <taxon>Rhodobacterales</taxon>
        <taxon>Roseobacteraceae</taxon>
        <taxon>Maritimibacter</taxon>
    </lineage>
</organism>
<proteinExistence type="predicted"/>
<dbReference type="NCBIfam" id="TIGR01352">
    <property type="entry name" value="tonB_Cterm"/>
    <property type="match status" value="1"/>
</dbReference>
<dbReference type="InterPro" id="IPR037682">
    <property type="entry name" value="TonB_C"/>
</dbReference>
<dbReference type="RefSeq" id="WP_218390858.1">
    <property type="nucleotide sequence ID" value="NZ_JAHUZE010000001.1"/>
</dbReference>
<keyword evidence="2" id="KW-0812">Transmembrane</keyword>
<dbReference type="Proteomes" id="UP000756530">
    <property type="component" value="Unassembled WGS sequence"/>
</dbReference>
<feature type="region of interest" description="Disordered" evidence="5">
    <location>
        <begin position="55"/>
        <end position="200"/>
    </location>
</feature>
<feature type="domain" description="TonB C-terminal" evidence="6">
    <location>
        <begin position="199"/>
        <end position="288"/>
    </location>
</feature>
<feature type="compositionally biased region" description="Pro residues" evidence="5">
    <location>
        <begin position="75"/>
        <end position="92"/>
    </location>
</feature>
<comment type="subcellular location">
    <subcellularLocation>
        <location evidence="1">Membrane</location>
        <topology evidence="1">Single-pass membrane protein</topology>
    </subcellularLocation>
</comment>
<evidence type="ECO:0000256" key="2">
    <source>
        <dbReference type="ARBA" id="ARBA00022692"/>
    </source>
</evidence>
<evidence type="ECO:0000256" key="4">
    <source>
        <dbReference type="ARBA" id="ARBA00023136"/>
    </source>
</evidence>
<dbReference type="EMBL" id="JAHUZE010000001">
    <property type="protein sequence ID" value="MBV7378003.1"/>
    <property type="molecule type" value="Genomic_DNA"/>
</dbReference>
<sequence>MRDGLEIIGASAFVSVIALFLMPVPARLGEDGAGSGGEQTVSVKASSAAVERMVASWETPPETEVEMETAALAPPEMPQAPPAPVTDEPPAPNISSLPVPDRTAPEAFRAPELDTTPPAPPPPRFAPEASPRPPERPAPTPEPQRQTVQPPAPVKPPHQQQASQASAPRAQQQAKGIGGGATQGQTQKREQASISPSQRATLMSRWGGQIQARIARRAPRGAGKGTAYVTIRVAGNGALVGVGLARSSGNPQVDQLALQAVRSASGFPRAPQGLGAGPFTFSVPIASR</sequence>